<dbReference type="GO" id="GO:0008237">
    <property type="term" value="F:metallopeptidase activity"/>
    <property type="evidence" value="ECO:0007669"/>
    <property type="project" value="InterPro"/>
</dbReference>
<accession>A0A2G9TMV2</accession>
<reference evidence="2 3" key="1">
    <citation type="submission" date="2015-09" db="EMBL/GenBank/DDBJ databases">
        <title>Draft genome of the parasitic nematode Teladorsagia circumcincta isolate WARC Sus (inbred).</title>
        <authorList>
            <person name="Mitreva M."/>
        </authorList>
    </citation>
    <scope>NUCLEOTIDE SEQUENCE [LARGE SCALE GENOMIC DNA]</scope>
    <source>
        <strain evidence="2 3">S</strain>
    </source>
</reference>
<evidence type="ECO:0000313" key="3">
    <source>
        <dbReference type="Proteomes" id="UP000230423"/>
    </source>
</evidence>
<name>A0A2G9TMV2_TELCI</name>
<dbReference type="EMBL" id="KZ359829">
    <property type="protein sequence ID" value="PIO58802.1"/>
    <property type="molecule type" value="Genomic_DNA"/>
</dbReference>
<dbReference type="Proteomes" id="UP000230423">
    <property type="component" value="Unassembled WGS sequence"/>
</dbReference>
<sequence length="188" mass="21173">MVWMRVTLLTLLLTVTVNGGFFDDLRSKVKDLFRDEKTPKFPHDHVNKKGDSITEINEKSKVGGELFQSDIILTRDQAEDIVEDIEEVIVGANRTKRQAVTYRPDVKLWNSGVNHYFNSTLSHAARSVFKKAADVWQKDTCTDPGMTHTGNGMEFLRQDVKMADSHVHVTAGRPSVLEVMLGITATKE</sequence>
<feature type="signal peptide" evidence="1">
    <location>
        <begin position="1"/>
        <end position="19"/>
    </location>
</feature>
<dbReference type="Gene3D" id="3.40.390.10">
    <property type="entry name" value="Collagenase (Catalytic Domain)"/>
    <property type="match status" value="1"/>
</dbReference>
<evidence type="ECO:0000313" key="2">
    <source>
        <dbReference type="EMBL" id="PIO58802.1"/>
    </source>
</evidence>
<dbReference type="InterPro" id="IPR024079">
    <property type="entry name" value="MetalloPept_cat_dom_sf"/>
</dbReference>
<keyword evidence="1" id="KW-0732">Signal</keyword>
<evidence type="ECO:0000256" key="1">
    <source>
        <dbReference type="SAM" id="SignalP"/>
    </source>
</evidence>
<gene>
    <name evidence="2" type="ORF">TELCIR_19753</name>
</gene>
<feature type="chain" id="PRO_5013950354" description="Peptidase M12A domain-containing protein" evidence="1">
    <location>
        <begin position="20"/>
        <end position="188"/>
    </location>
</feature>
<evidence type="ECO:0008006" key="4">
    <source>
        <dbReference type="Google" id="ProtNLM"/>
    </source>
</evidence>
<keyword evidence="3" id="KW-1185">Reference proteome</keyword>
<organism evidence="2 3">
    <name type="scientific">Teladorsagia circumcincta</name>
    <name type="common">Brown stomach worm</name>
    <name type="synonym">Ostertagia circumcincta</name>
    <dbReference type="NCBI Taxonomy" id="45464"/>
    <lineage>
        <taxon>Eukaryota</taxon>
        <taxon>Metazoa</taxon>
        <taxon>Ecdysozoa</taxon>
        <taxon>Nematoda</taxon>
        <taxon>Chromadorea</taxon>
        <taxon>Rhabditida</taxon>
        <taxon>Rhabditina</taxon>
        <taxon>Rhabditomorpha</taxon>
        <taxon>Strongyloidea</taxon>
        <taxon>Trichostrongylidae</taxon>
        <taxon>Teladorsagia</taxon>
    </lineage>
</organism>
<dbReference type="AlphaFoldDB" id="A0A2G9TMV2"/>
<proteinExistence type="predicted"/>
<protein>
    <recommendedName>
        <fullName evidence="4">Peptidase M12A domain-containing protein</fullName>
    </recommendedName>
</protein>